<dbReference type="EMBL" id="CP065321">
    <property type="protein sequence ID" value="QQR28535.1"/>
    <property type="molecule type" value="Genomic_DNA"/>
</dbReference>
<dbReference type="EMBL" id="CP021422">
    <property type="protein sequence ID" value="ASB39247.1"/>
    <property type="molecule type" value="Genomic_DNA"/>
</dbReference>
<dbReference type="Proteomes" id="UP000196710">
    <property type="component" value="Chromosome"/>
</dbReference>
<keyword evidence="1" id="KW-0472">Membrane</keyword>
<reference evidence="4" key="2">
    <citation type="submission" date="2017-05" db="EMBL/GenBank/DDBJ databases">
        <title>Improved OligoMM genomes.</title>
        <authorList>
            <person name="Garzetti D."/>
        </authorList>
    </citation>
    <scope>NUCLEOTIDE SEQUENCE [LARGE SCALE GENOMIC DNA]</scope>
    <source>
        <strain evidence="4">KB18</strain>
    </source>
</reference>
<reference evidence="2" key="1">
    <citation type="journal article" date="2017" name="Genome Announc.">
        <title>High-Quality Whole-Genome Sequences of the Oligo-Mouse-Microbiota Bacterial Community.</title>
        <authorList>
            <person name="Garzetti D."/>
            <person name="Brugiroux S."/>
            <person name="Bunk B."/>
            <person name="Pukall R."/>
            <person name="McCoy K.D."/>
            <person name="Macpherson A.J."/>
            <person name="Stecher B."/>
        </authorList>
    </citation>
    <scope>NUCLEOTIDE SEQUENCE</scope>
    <source>
        <strain evidence="2">KB18</strain>
    </source>
</reference>
<evidence type="ECO:0000313" key="5">
    <source>
        <dbReference type="Proteomes" id="UP000596035"/>
    </source>
</evidence>
<dbReference type="KEGG" id="amur:ADH66_00390"/>
<dbReference type="Proteomes" id="UP000596035">
    <property type="component" value="Chromosome"/>
</dbReference>
<gene>
    <name evidence="2" type="ORF">ADH66_00390</name>
    <name evidence="3" type="ORF">I5Q82_10385</name>
</gene>
<organism evidence="3 5">
    <name type="scientific">Acutalibacter muris</name>
    <dbReference type="NCBI Taxonomy" id="1796620"/>
    <lineage>
        <taxon>Bacteria</taxon>
        <taxon>Bacillati</taxon>
        <taxon>Bacillota</taxon>
        <taxon>Clostridia</taxon>
        <taxon>Eubacteriales</taxon>
        <taxon>Acutalibacteraceae</taxon>
        <taxon>Acutalibacter</taxon>
    </lineage>
</organism>
<proteinExistence type="predicted"/>
<protein>
    <submittedName>
        <fullName evidence="3">Uncharacterized protein</fullName>
    </submittedName>
</protein>
<evidence type="ECO:0000256" key="1">
    <source>
        <dbReference type="SAM" id="Phobius"/>
    </source>
</evidence>
<keyword evidence="1" id="KW-1133">Transmembrane helix</keyword>
<evidence type="ECO:0000313" key="3">
    <source>
        <dbReference type="EMBL" id="QQR28535.1"/>
    </source>
</evidence>
<dbReference type="AlphaFoldDB" id="A0A1Z2XLD4"/>
<keyword evidence="4" id="KW-1185">Reference proteome</keyword>
<dbReference type="RefSeq" id="WP_066537122.1">
    <property type="nucleotide sequence ID" value="NZ_CAJTCQ010000002.1"/>
</dbReference>
<reference evidence="3 5" key="3">
    <citation type="submission" date="2020-11" db="EMBL/GenBank/DDBJ databases">
        <title>Closed and high quality bacterial genomes of the OMM12 community.</title>
        <authorList>
            <person name="Marbouty M."/>
            <person name="Lamy-Besnier Q."/>
            <person name="Debarbieux L."/>
            <person name="Koszul R."/>
        </authorList>
    </citation>
    <scope>NUCLEOTIDE SEQUENCE [LARGE SCALE GENOMIC DNA]</scope>
    <source>
        <strain evidence="3 5">KB18</strain>
    </source>
</reference>
<sequence length="63" mass="6893">MFSIGSFILGVLIVLAVIGAGAAVLWLVFGRRRKGEDKAIGVMEQMAHYKATSSVDAMQRRIR</sequence>
<name>A0A1Z2XLD4_9FIRM</name>
<accession>A0A1Z2XLD4</accession>
<evidence type="ECO:0000313" key="2">
    <source>
        <dbReference type="EMBL" id="ASB39247.1"/>
    </source>
</evidence>
<evidence type="ECO:0000313" key="4">
    <source>
        <dbReference type="Proteomes" id="UP000196710"/>
    </source>
</evidence>
<keyword evidence="1" id="KW-0812">Transmembrane</keyword>
<feature type="transmembrane region" description="Helical" evidence="1">
    <location>
        <begin position="6"/>
        <end position="29"/>
    </location>
</feature>